<dbReference type="STRING" id="1802479.A2Y68_03235"/>
<organism evidence="1 2">
    <name type="scientific">Candidatus Woesebacteria bacterium RBG_13_46_13</name>
    <dbReference type="NCBI Taxonomy" id="1802479"/>
    <lineage>
        <taxon>Bacteria</taxon>
        <taxon>Candidatus Woeseibacteriota</taxon>
    </lineage>
</organism>
<sequence length="143" mass="16445">MGKEQLTSCNDEFEAKLQAKDPRLPKHLRTYIRRLKQAGKIDEAIKHREHFVHQRRNKHEIAVDELHKTIAEVICTDDPVKEAAGNIKVTWLLNVVGVIETPEERKAQILEIYESTPEHVQVVLEELMPLIRNEVSPLMPTAA</sequence>
<dbReference type="Proteomes" id="UP000176778">
    <property type="component" value="Unassembled WGS sequence"/>
</dbReference>
<proteinExistence type="predicted"/>
<name>A0A1F7X5R6_9BACT</name>
<protein>
    <submittedName>
        <fullName evidence="1">Uncharacterized protein</fullName>
    </submittedName>
</protein>
<reference evidence="1 2" key="1">
    <citation type="journal article" date="2016" name="Nat. Commun.">
        <title>Thousands of microbial genomes shed light on interconnected biogeochemical processes in an aquifer system.</title>
        <authorList>
            <person name="Anantharaman K."/>
            <person name="Brown C.T."/>
            <person name="Hug L.A."/>
            <person name="Sharon I."/>
            <person name="Castelle C.J."/>
            <person name="Probst A.J."/>
            <person name="Thomas B.C."/>
            <person name="Singh A."/>
            <person name="Wilkins M.J."/>
            <person name="Karaoz U."/>
            <person name="Brodie E.L."/>
            <person name="Williams K.H."/>
            <person name="Hubbard S.S."/>
            <person name="Banfield J.F."/>
        </authorList>
    </citation>
    <scope>NUCLEOTIDE SEQUENCE [LARGE SCALE GENOMIC DNA]</scope>
</reference>
<evidence type="ECO:0000313" key="1">
    <source>
        <dbReference type="EMBL" id="OGM09625.1"/>
    </source>
</evidence>
<dbReference type="EMBL" id="MGFR01000003">
    <property type="protein sequence ID" value="OGM09625.1"/>
    <property type="molecule type" value="Genomic_DNA"/>
</dbReference>
<accession>A0A1F7X5R6</accession>
<evidence type="ECO:0000313" key="2">
    <source>
        <dbReference type="Proteomes" id="UP000176778"/>
    </source>
</evidence>
<gene>
    <name evidence="1" type="ORF">A2Y68_03235</name>
</gene>
<dbReference type="AlphaFoldDB" id="A0A1F7X5R6"/>
<comment type="caution">
    <text evidence="1">The sequence shown here is derived from an EMBL/GenBank/DDBJ whole genome shotgun (WGS) entry which is preliminary data.</text>
</comment>